<evidence type="ECO:0000313" key="7">
    <source>
        <dbReference type="Proteomes" id="UP000675664"/>
    </source>
</evidence>
<dbReference type="SUPFAM" id="SSF111369">
    <property type="entry name" value="HlyD-like secretion proteins"/>
    <property type="match status" value="1"/>
</dbReference>
<dbReference type="InterPro" id="IPR050465">
    <property type="entry name" value="UPF0194_transport"/>
</dbReference>
<dbReference type="AlphaFoldDB" id="A0A8J7VYX6"/>
<dbReference type="RefSeq" id="WP_227017771.1">
    <property type="nucleotide sequence ID" value="NZ_JAGSND010000003.1"/>
</dbReference>
<feature type="coiled-coil region" evidence="3">
    <location>
        <begin position="179"/>
        <end position="206"/>
    </location>
</feature>
<evidence type="ECO:0000256" key="1">
    <source>
        <dbReference type="ARBA" id="ARBA00004196"/>
    </source>
</evidence>
<comment type="subcellular location">
    <subcellularLocation>
        <location evidence="1">Cell envelope</location>
    </subcellularLocation>
</comment>
<dbReference type="Pfam" id="PF25973">
    <property type="entry name" value="BSH_CzcB"/>
    <property type="match status" value="1"/>
</dbReference>
<evidence type="ECO:0000313" key="6">
    <source>
        <dbReference type="EMBL" id="MBR0597644.1"/>
    </source>
</evidence>
<dbReference type="PANTHER" id="PTHR32347:SF23">
    <property type="entry name" value="BLL5650 PROTEIN"/>
    <property type="match status" value="1"/>
</dbReference>
<dbReference type="Gene3D" id="2.40.30.170">
    <property type="match status" value="1"/>
</dbReference>
<dbReference type="PANTHER" id="PTHR32347">
    <property type="entry name" value="EFFLUX SYSTEM COMPONENT YKNX-RELATED"/>
    <property type="match status" value="1"/>
</dbReference>
<evidence type="ECO:0000259" key="5">
    <source>
        <dbReference type="Pfam" id="PF25973"/>
    </source>
</evidence>
<feature type="domain" description="CzcB-like barrel-sandwich hybrid" evidence="5">
    <location>
        <begin position="46"/>
        <end position="234"/>
    </location>
</feature>
<keyword evidence="7" id="KW-1185">Reference proteome</keyword>
<organism evidence="6 7">
    <name type="scientific">Sinanaerobacter chloroacetimidivorans</name>
    <dbReference type="NCBI Taxonomy" id="2818044"/>
    <lineage>
        <taxon>Bacteria</taxon>
        <taxon>Bacillati</taxon>
        <taxon>Bacillota</taxon>
        <taxon>Clostridia</taxon>
        <taxon>Peptostreptococcales</taxon>
        <taxon>Anaerovoracaceae</taxon>
        <taxon>Sinanaerobacter</taxon>
    </lineage>
</organism>
<dbReference type="Gene3D" id="2.40.50.100">
    <property type="match status" value="2"/>
</dbReference>
<dbReference type="Gene3D" id="1.10.287.470">
    <property type="entry name" value="Helix hairpin bin"/>
    <property type="match status" value="2"/>
</dbReference>
<dbReference type="Proteomes" id="UP000675664">
    <property type="component" value="Unassembled WGS sequence"/>
</dbReference>
<dbReference type="EMBL" id="JAGSND010000003">
    <property type="protein sequence ID" value="MBR0597644.1"/>
    <property type="molecule type" value="Genomic_DNA"/>
</dbReference>
<accession>A0A8J7VYX6</accession>
<dbReference type="InterPro" id="IPR058647">
    <property type="entry name" value="BSH_CzcB-like"/>
</dbReference>
<keyword evidence="4" id="KW-1133">Transmembrane helix</keyword>
<dbReference type="GO" id="GO:0030313">
    <property type="term" value="C:cell envelope"/>
    <property type="evidence" value="ECO:0007669"/>
    <property type="project" value="UniProtKB-SubCell"/>
</dbReference>
<gene>
    <name evidence="6" type="ORF">KCX82_07165</name>
</gene>
<keyword evidence="4" id="KW-0812">Transmembrane</keyword>
<proteinExistence type="predicted"/>
<reference evidence="6" key="1">
    <citation type="submission" date="2021-04" db="EMBL/GenBank/DDBJ databases">
        <title>Sinoanaerobacter chloroacetimidivorans sp. nov., an obligate anaerobic bacterium isolated from anaerobic sludge.</title>
        <authorList>
            <person name="Bao Y."/>
        </authorList>
    </citation>
    <scope>NUCLEOTIDE SEQUENCE</scope>
    <source>
        <strain evidence="6">BAD-6</strain>
    </source>
</reference>
<sequence length="321" mass="35444">MKILKHKNKMIPLALIVIVSLGIFLYGNNNQKYIGVVEATTISQTTEVSGKIIEMPVELGTHVSKGDVIAKIDSTAQEYSYEQLQLTMEKEKTALAELKLGSGESQAENSVTVAESNYRSALSSNEKASQDYHNAQSLYDQGAISKDVLDKAKVTADSAANTVTATKAQLDNARSNSSAESTQLDIDKTESQLREMKEDLDKYTILAACNGVVMSKSYDKGDMVSSGYSLVDIAADDEKYFVFYLPVDYLNEIEYDQVFQVKSNGKAYDAIVKYIDVESEYTPKDLQTAANKDRESVKIKLLLPDNCTLKPGEEAEIKLKF</sequence>
<reference evidence="6" key="2">
    <citation type="submission" date="2021-04" db="EMBL/GenBank/DDBJ databases">
        <authorList>
            <person name="Liu J."/>
        </authorList>
    </citation>
    <scope>NUCLEOTIDE SEQUENCE</scope>
    <source>
        <strain evidence="6">BAD-6</strain>
    </source>
</reference>
<evidence type="ECO:0000256" key="3">
    <source>
        <dbReference type="SAM" id="Coils"/>
    </source>
</evidence>
<comment type="caution">
    <text evidence="6">The sequence shown here is derived from an EMBL/GenBank/DDBJ whole genome shotgun (WGS) entry which is preliminary data.</text>
</comment>
<keyword evidence="4" id="KW-0472">Membrane</keyword>
<evidence type="ECO:0000256" key="2">
    <source>
        <dbReference type="ARBA" id="ARBA00023054"/>
    </source>
</evidence>
<protein>
    <submittedName>
        <fullName evidence="6">HlyD family efflux transporter periplasmic adaptor subunit</fullName>
    </submittedName>
</protein>
<evidence type="ECO:0000256" key="4">
    <source>
        <dbReference type="SAM" id="Phobius"/>
    </source>
</evidence>
<feature type="transmembrane region" description="Helical" evidence="4">
    <location>
        <begin position="10"/>
        <end position="27"/>
    </location>
</feature>
<name>A0A8J7VYX6_9FIRM</name>
<keyword evidence="2 3" id="KW-0175">Coiled coil</keyword>